<sequence length="1607" mass="176764">MRDPESDETRTKKPEWLVMLGVCTHLGCVPIGEAGDYGGWFCPCHGSHYDISGRIRKGPAPLNLEIPQYDFNEAEGKLVRISGDNSLDRMFENVQVLRVAAGVTHAGDLSVSGDTLFIPPAITVISLAFLLVQWIYFRFAGQKIIQELGETYGSVSYGPEGDTSLMKRIRLRVERLGGELVVVLNTIRLISCLFLVASTAYAFLASPFPSTLDRWLQRSLCITYAYTSCLALFSSYFYPVDVRARIAKAHLNFVLGAVWIVFAYRDAWPLATFTLSPADADAGSLLWVQFSVLTLAGVIVPLVIPRPYVLSDPEDVSAQVSSEQTASIISRMFVSFLDPLIWTASRGSHVRLDELPVLCEGDSMRNLSKRCLKYLDPTETKSNRHIFWILLRIFFFEHVELIFMLVLMDFAYLGSPFAVNKLLSYLESGGQGAIVRPWFWISLLFITPVSVSLTSVRYMSVVLRMVAQVQGVMTQVVFDHTLRIRLKGDGGVSDKSSDNSDRGPPTPAASHRDSEDSLLGCETQETAREDDGESTVAQSEAPSGSDAKDTAKEGSNLMGTINNLVTTDLGHLQYANDLLLVGFMTPFQVVLNIWFLYEILGWSVFVGVATMLIMFTVPGIISKQYHDVQVIKMKKASSDALMGGAIRMVKLFGWESKMNESIDRKRREELAAIWKLKMFNLVNRILNNAIPIATMIVTFATYTLIMRQRLTASRVFPAMAAFSIIQDRLSGVSYQVSTVLQAKVSLDRINAFLHKTELLDAFSSSSTDVSDIISAGEGSIGVRAMAFTWDAADDGHAQSTVAERRRFMLHIDDEVVFKTGEINLIIGPTGSGKTSMLMALLGEMHHIALASDAYCRLPRHGGVAYHAQESWILNDTIRNNILFGLAYDEERYQKVVKQCALERDLSMFHAGDQTEVGERGITLSGGQKARVSLARAIYSPAGILLLDDVLSALDAHTAKWIVERCLKGDLVEGRTVLLVTHNLTLASPIASFVVTIKNGRVVSQGSAASALEGNTYTSNDSIQAHNVEVFTATEPNDKDQAAQGKLVVDEEISEGHVGWAAFNLLFGNTGNGFNALVFWIAFIGSIFTSKLAQTLGPWILGMWAQEYESRDPQDVSASHYLSLYTASVAGNLLLHIVSSVIFVWGTLRASRVIHIQLVEKLLYATFRWLDTTPSSRVVARCTRDIDAVDNAIVDYIQSLTDMTSNTIVKFGAVIVMTPLFSIPGAVLCVVGVWMGQLYMKAQLAVKREQSNARSPIVGHISAAISGLVSIRAYGTQAAFRAESFARIDRYTRATITFNNLTRQAWVSIRAETLAAAFSAALAAYLVYGSVYDSSRIGFSLTMAATSSFGYLERIQQYLGIEQEPKPVPDAVPPASWPTSGDLVVQNLSARYSLSSLTLALLRCIPIQGKVYYSGLATDTVNLDALRTHVTIIPQMPELLAGTLRENIDPFAQWDDATLNDALSAAGLFSLDDTKDNASKFTLDSVISSGGANVSVGQRQIIALARAIVRRSRLLILDEATSAIDNETDLIIQQSLRKEVAKDVTLLTVAHRLRTIMDYDKIIVLDAGHIVEFGEPSKLLTNEGGYFRSLVDASNEREDLYQLAMQPG</sequence>
<dbReference type="Proteomes" id="UP001148662">
    <property type="component" value="Unassembled WGS sequence"/>
</dbReference>
<proteinExistence type="predicted"/>
<protein>
    <submittedName>
        <fullName evidence="1">Uncharacterized protein</fullName>
    </submittedName>
</protein>
<accession>A0ACC1TBH9</accession>
<reference evidence="1" key="1">
    <citation type="submission" date="2022-07" db="EMBL/GenBank/DDBJ databases">
        <title>Genome Sequence of Phlebia brevispora.</title>
        <authorList>
            <person name="Buettner E."/>
        </authorList>
    </citation>
    <scope>NUCLEOTIDE SEQUENCE</scope>
    <source>
        <strain evidence="1">MPL23</strain>
    </source>
</reference>
<evidence type="ECO:0000313" key="1">
    <source>
        <dbReference type="EMBL" id="KAJ3557435.1"/>
    </source>
</evidence>
<dbReference type="EMBL" id="JANHOG010000158">
    <property type="protein sequence ID" value="KAJ3557435.1"/>
    <property type="molecule type" value="Genomic_DNA"/>
</dbReference>
<comment type="caution">
    <text evidence="1">The sequence shown here is derived from an EMBL/GenBank/DDBJ whole genome shotgun (WGS) entry which is preliminary data.</text>
</comment>
<evidence type="ECO:0000313" key="2">
    <source>
        <dbReference type="Proteomes" id="UP001148662"/>
    </source>
</evidence>
<gene>
    <name evidence="1" type="ORF">NM688_g1474</name>
</gene>
<organism evidence="1 2">
    <name type="scientific">Phlebia brevispora</name>
    <dbReference type="NCBI Taxonomy" id="194682"/>
    <lineage>
        <taxon>Eukaryota</taxon>
        <taxon>Fungi</taxon>
        <taxon>Dikarya</taxon>
        <taxon>Basidiomycota</taxon>
        <taxon>Agaricomycotina</taxon>
        <taxon>Agaricomycetes</taxon>
        <taxon>Polyporales</taxon>
        <taxon>Meruliaceae</taxon>
        <taxon>Phlebia</taxon>
    </lineage>
</organism>
<name>A0ACC1TBH9_9APHY</name>
<keyword evidence="2" id="KW-1185">Reference proteome</keyword>